<dbReference type="AlphaFoldDB" id="A0A4Y9ZN82"/>
<accession>A0A4Y9ZN82</accession>
<proteinExistence type="predicted"/>
<feature type="region of interest" description="Disordered" evidence="1">
    <location>
        <begin position="1"/>
        <end position="141"/>
    </location>
</feature>
<protein>
    <submittedName>
        <fullName evidence="2">Uncharacterized protein</fullName>
    </submittedName>
</protein>
<dbReference type="Proteomes" id="UP000298061">
    <property type="component" value="Unassembled WGS sequence"/>
</dbReference>
<evidence type="ECO:0000313" key="3">
    <source>
        <dbReference type="Proteomes" id="UP000298061"/>
    </source>
</evidence>
<organism evidence="2 3">
    <name type="scientific">Hericium alpestre</name>
    <dbReference type="NCBI Taxonomy" id="135208"/>
    <lineage>
        <taxon>Eukaryota</taxon>
        <taxon>Fungi</taxon>
        <taxon>Dikarya</taxon>
        <taxon>Basidiomycota</taxon>
        <taxon>Agaricomycotina</taxon>
        <taxon>Agaricomycetes</taxon>
        <taxon>Russulales</taxon>
        <taxon>Hericiaceae</taxon>
        <taxon>Hericium</taxon>
    </lineage>
</organism>
<feature type="compositionally biased region" description="Low complexity" evidence="1">
    <location>
        <begin position="43"/>
        <end position="58"/>
    </location>
</feature>
<sequence length="149" mass="16374">MAPHSYHLPDDHLQPPQHHPHHNQHQQQQQQSMQPPPSPSIPIDPALALYPPTYYPQYHNTQMPQQLSLGASLSSPSSQASEAVSTPPTEQMSAFAGPSKRPASAATNDGGESSQKRMRADEDAAGDEPKTKPTRGSRWVHSCACQWLR</sequence>
<evidence type="ECO:0000313" key="2">
    <source>
        <dbReference type="EMBL" id="TFY76252.1"/>
    </source>
</evidence>
<comment type="caution">
    <text evidence="2">The sequence shown here is derived from an EMBL/GenBank/DDBJ whole genome shotgun (WGS) entry which is preliminary data.</text>
</comment>
<evidence type="ECO:0000256" key="1">
    <source>
        <dbReference type="SAM" id="MobiDB-lite"/>
    </source>
</evidence>
<gene>
    <name evidence="2" type="ORF">EWM64_g7757</name>
</gene>
<dbReference type="STRING" id="135208.A0A4Y9ZN82"/>
<feature type="compositionally biased region" description="Low complexity" evidence="1">
    <location>
        <begin position="65"/>
        <end position="85"/>
    </location>
</feature>
<name>A0A4Y9ZN82_9AGAM</name>
<feature type="compositionally biased region" description="Basic and acidic residues" evidence="1">
    <location>
        <begin position="114"/>
        <end position="131"/>
    </location>
</feature>
<dbReference type="EMBL" id="SFCI01001265">
    <property type="protein sequence ID" value="TFY76252.1"/>
    <property type="molecule type" value="Genomic_DNA"/>
</dbReference>
<reference evidence="2 3" key="1">
    <citation type="submission" date="2019-02" db="EMBL/GenBank/DDBJ databases">
        <title>Genome sequencing of the rare red list fungi Hericium alpestre (H. flagellum).</title>
        <authorList>
            <person name="Buettner E."/>
            <person name="Kellner H."/>
        </authorList>
    </citation>
    <scope>NUCLEOTIDE SEQUENCE [LARGE SCALE GENOMIC DNA]</scope>
    <source>
        <strain evidence="2 3">DSM 108284</strain>
    </source>
</reference>
<keyword evidence="3" id="KW-1185">Reference proteome</keyword>